<evidence type="ECO:0000256" key="1">
    <source>
        <dbReference type="ARBA" id="ARBA00004141"/>
    </source>
</evidence>
<dbReference type="GO" id="GO:0005789">
    <property type="term" value="C:endoplasmic reticulum membrane"/>
    <property type="evidence" value="ECO:0007669"/>
    <property type="project" value="EnsemblFungi"/>
</dbReference>
<comment type="subcellular location">
    <subcellularLocation>
        <location evidence="1">Membrane</location>
        <topology evidence="1">Multi-pass membrane protein</topology>
    </subcellularLocation>
</comment>
<dbReference type="InterPro" id="IPR019334">
    <property type="entry name" value="TMEM170A/B/YPR153W-like"/>
</dbReference>
<gene>
    <name evidence="7" type="ORF">CANCADRAFT_102862</name>
</gene>
<name>A0A1E4TEK3_9ASCO</name>
<accession>A0A1E4TEK3</accession>
<evidence type="ECO:0008006" key="9">
    <source>
        <dbReference type="Google" id="ProtNLM"/>
    </source>
</evidence>
<feature type="transmembrane region" description="Helical" evidence="6">
    <location>
        <begin position="13"/>
        <end position="38"/>
    </location>
</feature>
<keyword evidence="5 6" id="KW-0472">Membrane</keyword>
<evidence type="ECO:0000256" key="6">
    <source>
        <dbReference type="SAM" id="Phobius"/>
    </source>
</evidence>
<keyword evidence="4 6" id="KW-1133">Transmembrane helix</keyword>
<dbReference type="PANTHER" id="PTHR22779">
    <property type="entry name" value="SD17342P"/>
    <property type="match status" value="1"/>
</dbReference>
<evidence type="ECO:0000256" key="3">
    <source>
        <dbReference type="ARBA" id="ARBA00022692"/>
    </source>
</evidence>
<comment type="similarity">
    <text evidence="2">Belongs to the TMEM170 family.</text>
</comment>
<feature type="transmembrane region" description="Helical" evidence="6">
    <location>
        <begin position="86"/>
        <end position="104"/>
    </location>
</feature>
<feature type="transmembrane region" description="Helical" evidence="6">
    <location>
        <begin position="45"/>
        <end position="74"/>
    </location>
</feature>
<dbReference type="GO" id="GO:0071464">
    <property type="term" value="P:cellular response to hydrostatic pressure"/>
    <property type="evidence" value="ECO:0007669"/>
    <property type="project" value="EnsemblFungi"/>
</dbReference>
<dbReference type="Proteomes" id="UP000095023">
    <property type="component" value="Unassembled WGS sequence"/>
</dbReference>
<organism evidence="7 8">
    <name type="scientific">Tortispora caseinolytica NRRL Y-17796</name>
    <dbReference type="NCBI Taxonomy" id="767744"/>
    <lineage>
        <taxon>Eukaryota</taxon>
        <taxon>Fungi</taxon>
        <taxon>Dikarya</taxon>
        <taxon>Ascomycota</taxon>
        <taxon>Saccharomycotina</taxon>
        <taxon>Trigonopsidomycetes</taxon>
        <taxon>Trigonopsidales</taxon>
        <taxon>Trigonopsidaceae</taxon>
        <taxon>Tortispora</taxon>
    </lineage>
</organism>
<evidence type="ECO:0000313" key="7">
    <source>
        <dbReference type="EMBL" id="ODV90185.1"/>
    </source>
</evidence>
<dbReference type="EMBL" id="KV453842">
    <property type="protein sequence ID" value="ODV90185.1"/>
    <property type="molecule type" value="Genomic_DNA"/>
</dbReference>
<dbReference type="Pfam" id="PF10190">
    <property type="entry name" value="Tmemb_170"/>
    <property type="match status" value="1"/>
</dbReference>
<proteinExistence type="inferred from homology"/>
<dbReference type="OrthoDB" id="2131401at2759"/>
<keyword evidence="3 6" id="KW-0812">Transmembrane</keyword>
<dbReference type="AlphaFoldDB" id="A0A1E4TEK3"/>
<dbReference type="PANTHER" id="PTHR22779:SF6">
    <property type="entry name" value="SD17342P"/>
    <property type="match status" value="1"/>
</dbReference>
<protein>
    <recommendedName>
        <fullName evidence="9">Integral membrane protein</fullName>
    </recommendedName>
</protein>
<evidence type="ECO:0000256" key="4">
    <source>
        <dbReference type="ARBA" id="ARBA00022989"/>
    </source>
</evidence>
<evidence type="ECO:0000313" key="8">
    <source>
        <dbReference type="Proteomes" id="UP000095023"/>
    </source>
</evidence>
<keyword evidence="8" id="KW-1185">Reference proteome</keyword>
<reference evidence="8" key="1">
    <citation type="submission" date="2016-02" db="EMBL/GenBank/DDBJ databases">
        <title>Comparative genomics of biotechnologically important yeasts.</title>
        <authorList>
            <consortium name="DOE Joint Genome Institute"/>
            <person name="Riley R."/>
            <person name="Haridas S."/>
            <person name="Wolfe K.H."/>
            <person name="Lopes M.R."/>
            <person name="Hittinger C.T."/>
            <person name="Goker M."/>
            <person name="Salamov A."/>
            <person name="Wisecaver J."/>
            <person name="Long T.M."/>
            <person name="Aerts A.L."/>
            <person name="Barry K."/>
            <person name="Choi C."/>
            <person name="Clum A."/>
            <person name="Coughlan A.Y."/>
            <person name="Deshpande S."/>
            <person name="Douglass A.P."/>
            <person name="Hanson S.J."/>
            <person name="Klenk H.-P."/>
            <person name="Labutti K."/>
            <person name="Lapidus A."/>
            <person name="Lindquist E."/>
            <person name="Lipzen A."/>
            <person name="Meier-Kolthoff J.P."/>
            <person name="Ohm R.A."/>
            <person name="Otillar R.P."/>
            <person name="Pangilinan J."/>
            <person name="Peng Y."/>
            <person name="Rokas A."/>
            <person name="Rosa C.A."/>
            <person name="Scheuner C."/>
            <person name="Sibirny A.A."/>
            <person name="Slot J.C."/>
            <person name="Stielow J.B."/>
            <person name="Sun H."/>
            <person name="Kurtzman C.P."/>
            <person name="Blackwell M."/>
            <person name="Jeffries T.W."/>
            <person name="Grigoriev I.V."/>
        </authorList>
    </citation>
    <scope>NUCLEOTIDE SEQUENCE [LARGE SCALE GENOMIC DNA]</scope>
    <source>
        <strain evidence="8">NRRL Y-17796</strain>
    </source>
</reference>
<sequence>MDATYFLYYTKDIWLFTVYWTMILFAAFHTAASCYAAYCLKNFKWGLVLIATYLVVSIVEAFFSGSVIGFMLAAVYNTGSFPMSTWIPLVWAVIQVLFVVATSYQNMATIL</sequence>
<evidence type="ECO:0000256" key="5">
    <source>
        <dbReference type="ARBA" id="ARBA00023136"/>
    </source>
</evidence>
<evidence type="ECO:0000256" key="2">
    <source>
        <dbReference type="ARBA" id="ARBA00006325"/>
    </source>
</evidence>